<dbReference type="AlphaFoldDB" id="A0A1S1NQZ4"/>
<dbReference type="InterPro" id="IPR000550">
    <property type="entry name" value="Hppk"/>
</dbReference>
<evidence type="ECO:0000256" key="3">
    <source>
        <dbReference type="ARBA" id="ARBA00013253"/>
    </source>
</evidence>
<dbReference type="UniPathway" id="UPA00077">
    <property type="reaction ID" value="UER00155"/>
</dbReference>
<dbReference type="GO" id="GO:0046654">
    <property type="term" value="P:tetrahydrofolate biosynthetic process"/>
    <property type="evidence" value="ECO:0007669"/>
    <property type="project" value="UniProtKB-UniPathway"/>
</dbReference>
<evidence type="ECO:0000256" key="2">
    <source>
        <dbReference type="ARBA" id="ARBA00005810"/>
    </source>
</evidence>
<evidence type="ECO:0000313" key="13">
    <source>
        <dbReference type="EMBL" id="QEL12180.1"/>
    </source>
</evidence>
<comment type="pathway">
    <text evidence="1">Cofactor biosynthesis; tetrahydrofolate biosynthesis; 2-amino-4-hydroxy-6-hydroxymethyl-7,8-dihydropteridine diphosphate from 7,8-dihydroneopterin triphosphate: step 4/4.</text>
</comment>
<evidence type="ECO:0000256" key="7">
    <source>
        <dbReference type="ARBA" id="ARBA00022777"/>
    </source>
</evidence>
<evidence type="ECO:0000256" key="6">
    <source>
        <dbReference type="ARBA" id="ARBA00022741"/>
    </source>
</evidence>
<evidence type="ECO:0000256" key="12">
    <source>
        <dbReference type="ARBA" id="ARBA00033413"/>
    </source>
</evidence>
<dbReference type="RefSeq" id="WP_070978175.1">
    <property type="nucleotide sequence ID" value="NZ_CP043420.1"/>
</dbReference>
<proteinExistence type="inferred from homology"/>
<dbReference type="PROSITE" id="PS00794">
    <property type="entry name" value="HPPK"/>
    <property type="match status" value="1"/>
</dbReference>
<keyword evidence="7 13" id="KW-0418">Kinase</keyword>
<dbReference type="EMBL" id="CP043420">
    <property type="protein sequence ID" value="QEL12180.1"/>
    <property type="molecule type" value="Genomic_DNA"/>
</dbReference>
<dbReference type="STRING" id="657387.BH688_07980"/>
<evidence type="ECO:0000256" key="9">
    <source>
        <dbReference type="ARBA" id="ARBA00022909"/>
    </source>
</evidence>
<dbReference type="GO" id="GO:0003848">
    <property type="term" value="F:2-amino-4-hydroxy-6-hydroxymethyldihydropteridine diphosphokinase activity"/>
    <property type="evidence" value="ECO:0007669"/>
    <property type="project" value="UniProtKB-EC"/>
</dbReference>
<dbReference type="KEGG" id="kuy:FY550_14240"/>
<accession>A0A1S1NQZ4</accession>
<dbReference type="SUPFAM" id="SSF55083">
    <property type="entry name" value="6-hydroxymethyl-7,8-dihydropterin pyrophosphokinase, HPPK"/>
    <property type="match status" value="1"/>
</dbReference>
<dbReference type="Gene3D" id="3.30.70.560">
    <property type="entry name" value="7,8-Dihydro-6-hydroxymethylpterin-pyrophosphokinase HPPK"/>
    <property type="match status" value="1"/>
</dbReference>
<evidence type="ECO:0000256" key="11">
    <source>
        <dbReference type="ARBA" id="ARBA00029766"/>
    </source>
</evidence>
<reference evidence="13 14" key="1">
    <citation type="submission" date="2019-08" db="EMBL/GenBank/DDBJ databases">
        <title>Complete genome sequence of Kushneria sp. YCWA18, a halophilic phosphate-solubilizing bacterium isolated from Daqiao saltern in China.</title>
        <authorList>
            <person name="Du G.-X."/>
            <person name="Qu L.-Y."/>
        </authorList>
    </citation>
    <scope>NUCLEOTIDE SEQUENCE [LARGE SCALE GENOMIC DNA]</scope>
    <source>
        <strain evidence="13 14">YCWA18</strain>
    </source>
</reference>
<dbReference type="InterPro" id="IPR035907">
    <property type="entry name" value="Hppk_sf"/>
</dbReference>
<dbReference type="OrthoDB" id="9808041at2"/>
<dbReference type="GO" id="GO:0005524">
    <property type="term" value="F:ATP binding"/>
    <property type="evidence" value="ECO:0007669"/>
    <property type="project" value="UniProtKB-KW"/>
</dbReference>
<evidence type="ECO:0000256" key="4">
    <source>
        <dbReference type="ARBA" id="ARBA00016218"/>
    </source>
</evidence>
<name>A0A1S1NQZ4_9GAMM</name>
<organism evidence="13 14">
    <name type="scientific">Kushneria phosphatilytica</name>
    <dbReference type="NCBI Taxonomy" id="657387"/>
    <lineage>
        <taxon>Bacteria</taxon>
        <taxon>Pseudomonadati</taxon>
        <taxon>Pseudomonadota</taxon>
        <taxon>Gammaproteobacteria</taxon>
        <taxon>Oceanospirillales</taxon>
        <taxon>Halomonadaceae</taxon>
        <taxon>Kushneria</taxon>
    </lineage>
</organism>
<keyword evidence="6" id="KW-0547">Nucleotide-binding</keyword>
<evidence type="ECO:0000256" key="1">
    <source>
        <dbReference type="ARBA" id="ARBA00005051"/>
    </source>
</evidence>
<dbReference type="EC" id="2.7.6.3" evidence="3"/>
<keyword evidence="9" id="KW-0289">Folate biosynthesis</keyword>
<keyword evidence="8" id="KW-0067">ATP-binding</keyword>
<evidence type="ECO:0000256" key="5">
    <source>
        <dbReference type="ARBA" id="ARBA00022679"/>
    </source>
</evidence>
<dbReference type="Proteomes" id="UP000322553">
    <property type="component" value="Chromosome"/>
</dbReference>
<gene>
    <name evidence="13" type="primary">folK</name>
    <name evidence="13" type="ORF">FY550_14240</name>
</gene>
<protein>
    <recommendedName>
        <fullName evidence="4">2-amino-4-hydroxy-6-hydroxymethyldihydropteridine pyrophosphokinase</fullName>
        <ecNumber evidence="3">2.7.6.3</ecNumber>
    </recommendedName>
    <alternativeName>
        <fullName evidence="11">6-hydroxymethyl-7,8-dihydropterin pyrophosphokinase</fullName>
    </alternativeName>
    <alternativeName>
        <fullName evidence="12">7,8-dihydro-6-hydroxymethylpterin-pyrophosphokinase</fullName>
    </alternativeName>
</protein>
<evidence type="ECO:0000256" key="8">
    <source>
        <dbReference type="ARBA" id="ARBA00022840"/>
    </source>
</evidence>
<dbReference type="PANTHER" id="PTHR43071">
    <property type="entry name" value="2-AMINO-4-HYDROXY-6-HYDROXYMETHYLDIHYDROPTERIDINE PYROPHOSPHOKINASE"/>
    <property type="match status" value="1"/>
</dbReference>
<comment type="similarity">
    <text evidence="2">Belongs to the HPPK family.</text>
</comment>
<evidence type="ECO:0000256" key="10">
    <source>
        <dbReference type="ARBA" id="ARBA00029409"/>
    </source>
</evidence>
<keyword evidence="5 13" id="KW-0808">Transferase</keyword>
<dbReference type="NCBIfam" id="TIGR01498">
    <property type="entry name" value="folK"/>
    <property type="match status" value="1"/>
</dbReference>
<dbReference type="CDD" id="cd00483">
    <property type="entry name" value="HPPK"/>
    <property type="match status" value="1"/>
</dbReference>
<sequence length="161" mass="17918">MAVFVGLGSNLDQPKVHIRQALAELATLPLVREFRASSLYSSRPVGPADQPDFINAVASFETDLSPLALLDQLQALEQRHRRVRQRHWGPRTLDLDLLLYHQHAIAHPRLTVPHPYLRERGFVLLPLAELAPSLELADGTSITALAAAHRHGDPRPLTDDD</sequence>
<dbReference type="Pfam" id="PF01288">
    <property type="entry name" value="HPPK"/>
    <property type="match status" value="1"/>
</dbReference>
<comment type="function">
    <text evidence="10">Catalyzes the transfer of pyrophosphate from adenosine triphosphate (ATP) to 6-hydroxymethyl-7,8-dihydropterin, an enzymatic step in folate biosynthesis pathway.</text>
</comment>
<keyword evidence="14" id="KW-1185">Reference proteome</keyword>
<dbReference type="PANTHER" id="PTHR43071:SF1">
    <property type="entry name" value="2-AMINO-4-HYDROXY-6-HYDROXYMETHYLDIHYDROPTERIDINE PYROPHOSPHOKINASE"/>
    <property type="match status" value="1"/>
</dbReference>
<evidence type="ECO:0000313" key="14">
    <source>
        <dbReference type="Proteomes" id="UP000322553"/>
    </source>
</evidence>
<dbReference type="GO" id="GO:0016301">
    <property type="term" value="F:kinase activity"/>
    <property type="evidence" value="ECO:0007669"/>
    <property type="project" value="UniProtKB-KW"/>
</dbReference>
<dbReference type="GO" id="GO:0046656">
    <property type="term" value="P:folic acid biosynthetic process"/>
    <property type="evidence" value="ECO:0007669"/>
    <property type="project" value="UniProtKB-KW"/>
</dbReference>